<dbReference type="HOGENOM" id="CLU_067890_2_2_9"/>
<dbReference type="PANTHER" id="PTHR34071:SF2">
    <property type="entry name" value="FLAVIN-NUCLEOTIDE-BINDING PROTEIN"/>
    <property type="match status" value="1"/>
</dbReference>
<evidence type="ECO:0000313" key="1">
    <source>
        <dbReference type="EMBL" id="EEP29308.1"/>
    </source>
</evidence>
<dbReference type="EMBL" id="ACIP02000001">
    <property type="protein sequence ID" value="EEP29308.1"/>
    <property type="molecule type" value="Genomic_DNA"/>
</dbReference>
<dbReference type="InterPro" id="IPR012349">
    <property type="entry name" value="Split_barrel_FMN-bd"/>
</dbReference>
<evidence type="ECO:0000313" key="2">
    <source>
        <dbReference type="Proteomes" id="UP000003494"/>
    </source>
</evidence>
<protein>
    <submittedName>
        <fullName evidence="1">5-nitroimidazole resistance protein NimA</fullName>
    </submittedName>
</protein>
<organism evidence="1 2">
    <name type="scientific">Shuttleworthella satelles DSM 14600</name>
    <dbReference type="NCBI Taxonomy" id="626523"/>
    <lineage>
        <taxon>Bacteria</taxon>
        <taxon>Bacillati</taxon>
        <taxon>Bacillota</taxon>
        <taxon>Clostridia</taxon>
        <taxon>Lachnospirales</taxon>
        <taxon>Lachnospiraceae</taxon>
        <taxon>Shuttleworthella</taxon>
    </lineage>
</organism>
<comment type="caution">
    <text evidence="1">The sequence shown here is derived from an EMBL/GenBank/DDBJ whole genome shotgun (WGS) entry which is preliminary data.</text>
</comment>
<dbReference type="Pfam" id="PF12900">
    <property type="entry name" value="Pyridox_ox_2"/>
    <property type="match status" value="1"/>
</dbReference>
<dbReference type="STRING" id="626523.GCWU000342_00664"/>
<dbReference type="Gene3D" id="2.30.110.10">
    <property type="entry name" value="Electron Transport, Fmn-binding Protein, Chain A"/>
    <property type="match status" value="1"/>
</dbReference>
<dbReference type="eggNOG" id="COG3467">
    <property type="taxonomic scope" value="Bacteria"/>
</dbReference>
<dbReference type="InterPro" id="IPR024747">
    <property type="entry name" value="Pyridox_Oxase-rel"/>
</dbReference>
<dbReference type="AlphaFoldDB" id="C4G9L1"/>
<sequence length="158" mass="18507">MFRKMRRYRQQICQEDCLKILREEGRGVLAMIGEDGYPYAIPLDFLYNEGNGRIYFHCAMQGFKLDLLRSNDKVCFSVMDKGFKREGDWSWNVRSLVIFGRVREISDPMMIEGQVRALGMKYYPTREGVELEMKKSLSRVCLLELTIDHMTGKLVNES</sequence>
<dbReference type="PANTHER" id="PTHR34071">
    <property type="entry name" value="5-NITROIMIDAZOLE ANTIBIOTICS RESISTANCE PROTEIN, NIMA-FAMILY-RELATED PROTEIN-RELATED"/>
    <property type="match status" value="1"/>
</dbReference>
<dbReference type="RefSeq" id="WP_006905696.1">
    <property type="nucleotide sequence ID" value="NZ_GG665866.1"/>
</dbReference>
<dbReference type="SUPFAM" id="SSF50475">
    <property type="entry name" value="FMN-binding split barrel"/>
    <property type="match status" value="1"/>
</dbReference>
<name>C4G9L1_9FIRM</name>
<keyword evidence="2" id="KW-1185">Reference proteome</keyword>
<proteinExistence type="predicted"/>
<gene>
    <name evidence="1" type="primary">nimA</name>
    <name evidence="1" type="ORF">GCWU000342_00664</name>
</gene>
<reference evidence="1" key="1">
    <citation type="submission" date="2009-04" db="EMBL/GenBank/DDBJ databases">
        <authorList>
            <person name="Weinstock G."/>
            <person name="Sodergren E."/>
            <person name="Clifton S."/>
            <person name="Fulton L."/>
            <person name="Fulton B."/>
            <person name="Courtney L."/>
            <person name="Fronick C."/>
            <person name="Harrison M."/>
            <person name="Strong C."/>
            <person name="Farmer C."/>
            <person name="Delahaunty K."/>
            <person name="Markovic C."/>
            <person name="Hall O."/>
            <person name="Minx P."/>
            <person name="Tomlinson C."/>
            <person name="Mitreva M."/>
            <person name="Nelson J."/>
            <person name="Hou S."/>
            <person name="Wollam A."/>
            <person name="Pepin K.H."/>
            <person name="Johnson M."/>
            <person name="Bhonagiri V."/>
            <person name="Nash W.E."/>
            <person name="Warren W."/>
            <person name="Chinwalla A."/>
            <person name="Mardis E.R."/>
            <person name="Wilson R.K."/>
        </authorList>
    </citation>
    <scope>NUCLEOTIDE SEQUENCE [LARGE SCALE GENOMIC DNA]</scope>
    <source>
        <strain evidence="1">DSM 14600</strain>
    </source>
</reference>
<accession>C4G9L1</accession>
<dbReference type="Proteomes" id="UP000003494">
    <property type="component" value="Unassembled WGS sequence"/>
</dbReference>